<feature type="region of interest" description="Disordered" evidence="1">
    <location>
        <begin position="309"/>
        <end position="356"/>
    </location>
</feature>
<dbReference type="EMBL" id="JAQQWK010000003">
    <property type="protein sequence ID" value="KAK8044335.1"/>
    <property type="molecule type" value="Genomic_DNA"/>
</dbReference>
<comment type="caution">
    <text evidence="2">The sequence shown here is derived from an EMBL/GenBank/DDBJ whole genome shotgun (WGS) entry which is preliminary data.</text>
</comment>
<gene>
    <name evidence="2" type="ORF">PG993_004359</name>
</gene>
<evidence type="ECO:0000256" key="1">
    <source>
        <dbReference type="SAM" id="MobiDB-lite"/>
    </source>
</evidence>
<accession>A0ABR1TCJ7</accession>
<protein>
    <submittedName>
        <fullName evidence="2">Uncharacterized protein</fullName>
    </submittedName>
</protein>
<sequence>MCLTLFTHHCSVGHETRPLCTLNPATNCTVSNPYAEPLRNPCLTPCSRVLVNFENHCGWHGRCCRLVRTPMCGAFDPRHCPNNVAYHQRKEPTATENDGENDMAPPLFPPLPEFNEELWFVALRWDFFQAGTDLHSVAERGPHYAAAMDRAKAKSEAEDDDAAARRRESFQEARKGYVENHRKYQHMALYLGQLARVWDRNAKYGLCPPRPGRRPDPALAWPAYAQVDPDQGVWSIGYELARNVASPAVKPPARQEVFERHYVPRRVGVPNFSYPLPLAAPMPFAVVQNANANGSELASASPLQVSGYPVPPVPPTASDSTIDPSVLAAPSTKPQSPPSIPRHITPEDPSAGKASQLSLEQYLAQQDAEIDHQIVVTGLPQKLFGRYLEQNNISHNHNGMIPDDGLIRQWDPVMRDRVAAARDEVMISPQSSTMVRMPRAGEMETQRVEVGVRIKRESAEVKMEDVS</sequence>
<dbReference type="Proteomes" id="UP001444661">
    <property type="component" value="Unassembled WGS sequence"/>
</dbReference>
<evidence type="ECO:0000313" key="3">
    <source>
        <dbReference type="Proteomes" id="UP001444661"/>
    </source>
</evidence>
<name>A0ABR1TCJ7_9PEZI</name>
<evidence type="ECO:0000313" key="2">
    <source>
        <dbReference type="EMBL" id="KAK8044335.1"/>
    </source>
</evidence>
<reference evidence="2 3" key="1">
    <citation type="submission" date="2023-01" db="EMBL/GenBank/DDBJ databases">
        <title>Analysis of 21 Apiospora genomes using comparative genomics revels a genus with tremendous synthesis potential of carbohydrate active enzymes and secondary metabolites.</title>
        <authorList>
            <person name="Sorensen T."/>
        </authorList>
    </citation>
    <scope>NUCLEOTIDE SEQUENCE [LARGE SCALE GENOMIC DNA]</scope>
    <source>
        <strain evidence="2 3">CBS 33761</strain>
    </source>
</reference>
<keyword evidence="3" id="KW-1185">Reference proteome</keyword>
<proteinExistence type="predicted"/>
<organism evidence="2 3">
    <name type="scientific">Apiospora rasikravindrae</name>
    <dbReference type="NCBI Taxonomy" id="990691"/>
    <lineage>
        <taxon>Eukaryota</taxon>
        <taxon>Fungi</taxon>
        <taxon>Dikarya</taxon>
        <taxon>Ascomycota</taxon>
        <taxon>Pezizomycotina</taxon>
        <taxon>Sordariomycetes</taxon>
        <taxon>Xylariomycetidae</taxon>
        <taxon>Amphisphaeriales</taxon>
        <taxon>Apiosporaceae</taxon>
        <taxon>Apiospora</taxon>
    </lineage>
</organism>